<dbReference type="InterPro" id="IPR011978">
    <property type="entry name" value="YgfB-like"/>
</dbReference>
<keyword evidence="2" id="KW-1185">Reference proteome</keyword>
<dbReference type="EMBL" id="LFZK01000001">
    <property type="protein sequence ID" value="KYC29029.1"/>
    <property type="molecule type" value="Genomic_DNA"/>
</dbReference>
<dbReference type="Pfam" id="PF03695">
    <property type="entry name" value="UPF0149"/>
    <property type="match status" value="1"/>
</dbReference>
<protein>
    <submittedName>
        <fullName evidence="1">Uncharacterized protein</fullName>
    </submittedName>
</protein>
<name>A0A656Z7G8_9PROT</name>
<comment type="caution">
    <text evidence="1">The sequence shown here is derived from an EMBL/GenBank/DDBJ whole genome shotgun (WGS) entry which is preliminary data.</text>
</comment>
<dbReference type="Gene3D" id="3.10.450.50">
    <property type="match status" value="1"/>
</dbReference>
<proteinExistence type="predicted"/>
<reference evidence="1 2" key="1">
    <citation type="journal article" date="2016" name="ISME J.">
        <title>Integrated multi-omics analyses reveal the biochemical mechanisms and phylogenetic relevance of anaerobic androgen biodegradation in the environment.</title>
        <authorList>
            <person name="Yang F.C."/>
            <person name="Chen Y.L."/>
            <person name="Tang S.L."/>
            <person name="Yu C.P."/>
            <person name="Wang P.H."/>
            <person name="Ismail W."/>
            <person name="Wang C.H."/>
            <person name="Ding J.Y."/>
            <person name="Yang C.Y."/>
            <person name="Yang C.Y."/>
            <person name="Chiang Y.R."/>
        </authorList>
    </citation>
    <scope>NUCLEOTIDE SEQUENCE [LARGE SCALE GENOMIC DNA]</scope>
    <source>
        <strain evidence="1 2">DSM 13999</strain>
    </source>
</reference>
<dbReference type="SUPFAM" id="SSF103642">
    <property type="entry name" value="Sec-C motif"/>
    <property type="match status" value="1"/>
</dbReference>
<dbReference type="AlphaFoldDB" id="A0A656Z7G8"/>
<organism evidence="1 2">
    <name type="scientific">Sterolibacterium denitrificans</name>
    <dbReference type="NCBI Taxonomy" id="157592"/>
    <lineage>
        <taxon>Bacteria</taxon>
        <taxon>Pseudomonadati</taxon>
        <taxon>Pseudomonadota</taxon>
        <taxon>Betaproteobacteria</taxon>
        <taxon>Nitrosomonadales</taxon>
        <taxon>Sterolibacteriaceae</taxon>
        <taxon>Sterolibacterium</taxon>
    </lineage>
</organism>
<dbReference type="NCBIfam" id="TIGR02292">
    <property type="entry name" value="ygfB_yecA"/>
    <property type="match status" value="1"/>
</dbReference>
<evidence type="ECO:0000313" key="1">
    <source>
        <dbReference type="EMBL" id="KYC29029.1"/>
    </source>
</evidence>
<sequence>MNSPDRENFSEADLDRLEELLDADIFEGEAMLLDELQALLCAVISGPQPVPSSVWLPVVFGEQPQFESEAQANEIIDLLMRFHDDLAARLAGGAASDSGAEADSDSEWELILYPVADDPEELDFATWADAYLYGSQLGCNWYEAVGDHAEELTELLQPLFLLSGMLKEDALERNEPWMSAAQEQAAIASAEEALPELVKQIHDFWRAKQSSDEAIAAAQERKGQPAVGQEHCPCGSGKPYRQCCGSPERLH</sequence>
<dbReference type="InterPro" id="IPR036255">
    <property type="entry name" value="YgfB-like_sf"/>
</dbReference>
<accession>A0A656Z7G8</accession>
<dbReference type="SUPFAM" id="SSF101327">
    <property type="entry name" value="YgfB-like"/>
    <property type="match status" value="1"/>
</dbReference>
<dbReference type="Proteomes" id="UP000243416">
    <property type="component" value="Unassembled WGS sequence"/>
</dbReference>
<gene>
    <name evidence="1" type="ORF">ACY05_00050</name>
</gene>
<dbReference type="InterPro" id="IPR004027">
    <property type="entry name" value="SEC_C_motif"/>
</dbReference>
<dbReference type="Pfam" id="PF02810">
    <property type="entry name" value="SEC-C"/>
    <property type="match status" value="1"/>
</dbReference>
<dbReference type="RefSeq" id="WP_067169095.1">
    <property type="nucleotide sequence ID" value="NZ_LFZK01000001.1"/>
</dbReference>
<evidence type="ECO:0000313" key="2">
    <source>
        <dbReference type="Proteomes" id="UP000243416"/>
    </source>
</evidence>
<dbReference type="OrthoDB" id="570299at2"/>